<feature type="transmembrane region" description="Helical" evidence="2">
    <location>
        <begin position="54"/>
        <end position="70"/>
    </location>
</feature>
<dbReference type="eggNOG" id="ENOG502RJN1">
    <property type="taxonomic scope" value="Eukaryota"/>
</dbReference>
<dbReference type="OMA" id="AGSGKWF"/>
<evidence type="ECO:0000313" key="4">
    <source>
        <dbReference type="Proteomes" id="UP000016933"/>
    </source>
</evidence>
<name>N1PMA6_DOTSN</name>
<keyword evidence="2" id="KW-1133">Transmembrane helix</keyword>
<keyword evidence="2" id="KW-0812">Transmembrane</keyword>
<evidence type="ECO:0000256" key="2">
    <source>
        <dbReference type="SAM" id="Phobius"/>
    </source>
</evidence>
<feature type="region of interest" description="Disordered" evidence="1">
    <location>
        <begin position="605"/>
        <end position="643"/>
    </location>
</feature>
<organism evidence="3 4">
    <name type="scientific">Dothistroma septosporum (strain NZE10 / CBS 128990)</name>
    <name type="common">Red band needle blight fungus</name>
    <name type="synonym">Mycosphaerella pini</name>
    <dbReference type="NCBI Taxonomy" id="675120"/>
    <lineage>
        <taxon>Eukaryota</taxon>
        <taxon>Fungi</taxon>
        <taxon>Dikarya</taxon>
        <taxon>Ascomycota</taxon>
        <taxon>Pezizomycotina</taxon>
        <taxon>Dothideomycetes</taxon>
        <taxon>Dothideomycetidae</taxon>
        <taxon>Mycosphaerellales</taxon>
        <taxon>Mycosphaerellaceae</taxon>
        <taxon>Dothistroma</taxon>
    </lineage>
</organism>
<dbReference type="HOGENOM" id="CLU_012741_0_0_1"/>
<evidence type="ECO:0000256" key="1">
    <source>
        <dbReference type="SAM" id="MobiDB-lite"/>
    </source>
</evidence>
<dbReference type="AlphaFoldDB" id="N1PMA6"/>
<feature type="transmembrane region" description="Helical" evidence="2">
    <location>
        <begin position="29"/>
        <end position="47"/>
    </location>
</feature>
<reference evidence="3 4" key="2">
    <citation type="journal article" date="2012" name="PLoS Pathog.">
        <title>Diverse lifestyles and strategies of plant pathogenesis encoded in the genomes of eighteen Dothideomycetes fungi.</title>
        <authorList>
            <person name="Ohm R.A."/>
            <person name="Feau N."/>
            <person name="Henrissat B."/>
            <person name="Schoch C.L."/>
            <person name="Horwitz B.A."/>
            <person name="Barry K.W."/>
            <person name="Condon B.J."/>
            <person name="Copeland A.C."/>
            <person name="Dhillon B."/>
            <person name="Glaser F."/>
            <person name="Hesse C.N."/>
            <person name="Kosti I."/>
            <person name="LaButti K."/>
            <person name="Lindquist E.A."/>
            <person name="Lucas S."/>
            <person name="Salamov A.A."/>
            <person name="Bradshaw R.E."/>
            <person name="Ciuffetti L."/>
            <person name="Hamelin R.C."/>
            <person name="Kema G.H.J."/>
            <person name="Lawrence C."/>
            <person name="Scott J.A."/>
            <person name="Spatafora J.W."/>
            <person name="Turgeon B.G."/>
            <person name="de Wit P.J.G.M."/>
            <person name="Zhong S."/>
            <person name="Goodwin S.B."/>
            <person name="Grigoriev I.V."/>
        </authorList>
    </citation>
    <scope>NUCLEOTIDE SEQUENCE [LARGE SCALE GENOMIC DNA]</scope>
    <source>
        <strain evidence="4">NZE10 / CBS 128990</strain>
    </source>
</reference>
<dbReference type="Proteomes" id="UP000016933">
    <property type="component" value="Unassembled WGS sequence"/>
</dbReference>
<proteinExistence type="predicted"/>
<dbReference type="OrthoDB" id="5372451at2759"/>
<dbReference type="EMBL" id="KB446539">
    <property type="protein sequence ID" value="EME44496.1"/>
    <property type="molecule type" value="Genomic_DNA"/>
</dbReference>
<feature type="transmembrane region" description="Helical" evidence="2">
    <location>
        <begin position="76"/>
        <end position="95"/>
    </location>
</feature>
<keyword evidence="4" id="KW-1185">Reference proteome</keyword>
<accession>N1PMA6</accession>
<keyword evidence="2" id="KW-0472">Membrane</keyword>
<protein>
    <submittedName>
        <fullName evidence="3">Uncharacterized protein</fullName>
    </submittedName>
</protein>
<dbReference type="STRING" id="675120.N1PMA6"/>
<reference evidence="4" key="1">
    <citation type="journal article" date="2012" name="PLoS Genet.">
        <title>The genomes of the fungal plant pathogens Cladosporium fulvum and Dothistroma septosporum reveal adaptation to different hosts and lifestyles but also signatures of common ancestry.</title>
        <authorList>
            <person name="de Wit P.J.G.M."/>
            <person name="van der Burgt A."/>
            <person name="Oekmen B."/>
            <person name="Stergiopoulos I."/>
            <person name="Abd-Elsalam K.A."/>
            <person name="Aerts A.L."/>
            <person name="Bahkali A.H."/>
            <person name="Beenen H.G."/>
            <person name="Chettri P."/>
            <person name="Cox M.P."/>
            <person name="Datema E."/>
            <person name="de Vries R.P."/>
            <person name="Dhillon B."/>
            <person name="Ganley A.R."/>
            <person name="Griffiths S.A."/>
            <person name="Guo Y."/>
            <person name="Hamelin R.C."/>
            <person name="Henrissat B."/>
            <person name="Kabir M.S."/>
            <person name="Jashni M.K."/>
            <person name="Kema G."/>
            <person name="Klaubauf S."/>
            <person name="Lapidus A."/>
            <person name="Levasseur A."/>
            <person name="Lindquist E."/>
            <person name="Mehrabi R."/>
            <person name="Ohm R.A."/>
            <person name="Owen T.J."/>
            <person name="Salamov A."/>
            <person name="Schwelm A."/>
            <person name="Schijlen E."/>
            <person name="Sun H."/>
            <person name="van den Burg H.A."/>
            <person name="van Ham R.C.H.J."/>
            <person name="Zhang S."/>
            <person name="Goodwin S.B."/>
            <person name="Grigoriev I.V."/>
            <person name="Collemare J."/>
            <person name="Bradshaw R.E."/>
        </authorList>
    </citation>
    <scope>NUCLEOTIDE SEQUENCE [LARGE SCALE GENOMIC DNA]</scope>
    <source>
        <strain evidence="4">NZE10 / CBS 128990</strain>
    </source>
</reference>
<gene>
    <name evidence="3" type="ORF">DOTSEDRAFT_72089</name>
</gene>
<sequence length="739" mass="81952">MAPNPIMIPRKPVPETQRRFESTSQGQRSYLTTRIVATSALVLLVAVSSRARRWLASGAAIESLLILYGSSTDNRVFPSVPLWTVITTLSLAYAVCSTSWLLHAVFTLACYMSIFFTTIFQFPRAAHYARRGLRKFLGQHPHFIKDKIALFNLPALEIDTDVDGLFVIRGVTFSLSSFTLVAHGIELGLKLTNDIELAMYVDEVVVRLFRGIDIGDVYANVKGGEFEMTLGDLDDAADDDAASETSVFLDDTPLLRAATAGSRGFVDRPLLRESLTGGVKTMRDSSAQAGFKMVESLSPDDNIADKQYNERLTEIRTTSAVYQSRQQVRQKAMGENGFKFDNEKDLRAAVSAELHTLPSIPHPPNRSVRVTTLQTLSPPWVRTFLHRLPFLLRLLLAPLSYFHPISISSITGNGSGQWLSALLQQQVFKHHIEHNAELRRIHRRISHWLADANFCAQFTDVSGLGQVPLSALFDIVAYLKFSDVMAYRTEPEKQIIRQVVRLGGADATFTIPSYLLPHHEHLVPTEPTPEREDELKIEVETADGMPQEVQKEKELEKLQKDETNINMSVHASLPLSCDQTLLNFVAALVKATKMIEAEKEVEVVEQNGAHEQATPLSPLSRSSTMDNDNDSSRSRSDSKDTSGFKSFAKNIRQNLKDGTTGTQIKELAKELHQNTKDGVERTKRTIVAGMVNDRWIAKLVGKTAALLQTAQGDVGYSGGIPVSLAPYRGSADLPSKILP</sequence>
<feature type="transmembrane region" description="Helical" evidence="2">
    <location>
        <begin position="100"/>
        <end position="122"/>
    </location>
</feature>
<evidence type="ECO:0000313" key="3">
    <source>
        <dbReference type="EMBL" id="EME44496.1"/>
    </source>
</evidence>
<feature type="compositionally biased region" description="Basic and acidic residues" evidence="1">
    <location>
        <begin position="630"/>
        <end position="642"/>
    </location>
</feature>